<dbReference type="Pfam" id="PF13175">
    <property type="entry name" value="AAA_15"/>
    <property type="match status" value="1"/>
</dbReference>
<dbReference type="InterPro" id="IPR041685">
    <property type="entry name" value="AAA_GajA/Old/RecF-like"/>
</dbReference>
<accession>A0A1I2PRX6</accession>
<keyword evidence="3" id="KW-1185">Reference proteome</keyword>
<dbReference type="InterPro" id="IPR027417">
    <property type="entry name" value="P-loop_NTPase"/>
</dbReference>
<dbReference type="PANTHER" id="PTHR43581:SF4">
    <property type="entry name" value="ATP_GTP PHOSPHATASE"/>
    <property type="match status" value="1"/>
</dbReference>
<dbReference type="Proteomes" id="UP000199116">
    <property type="component" value="Unassembled WGS sequence"/>
</dbReference>
<protein>
    <submittedName>
        <fullName evidence="2">AAA domain-containing protein</fullName>
    </submittedName>
</protein>
<dbReference type="EMBL" id="FOOH01000033">
    <property type="protein sequence ID" value="SFG16767.1"/>
    <property type="molecule type" value="Genomic_DNA"/>
</dbReference>
<reference evidence="3" key="1">
    <citation type="submission" date="2016-10" db="EMBL/GenBank/DDBJ databases">
        <authorList>
            <person name="Varghese N."/>
            <person name="Submissions S."/>
        </authorList>
    </citation>
    <scope>NUCLEOTIDE SEQUENCE [LARGE SCALE GENOMIC DNA]</scope>
    <source>
        <strain evidence="3">DSM 23515</strain>
    </source>
</reference>
<feature type="domain" description="Endonuclease GajA/Old nuclease/RecF-like AAA" evidence="1">
    <location>
        <begin position="1"/>
        <end position="67"/>
    </location>
</feature>
<name>A0A1I2PRX6_9FLAO</name>
<proteinExistence type="predicted"/>
<dbReference type="Gene3D" id="3.40.50.300">
    <property type="entry name" value="P-loop containing nucleotide triphosphate hydrolases"/>
    <property type="match status" value="1"/>
</dbReference>
<dbReference type="AlphaFoldDB" id="A0A1I2PRX6"/>
<dbReference type="InterPro" id="IPR051396">
    <property type="entry name" value="Bact_Antivir_Def_Nuclease"/>
</dbReference>
<gene>
    <name evidence="2" type="ORF">SAMN04488033_1332</name>
</gene>
<dbReference type="RefSeq" id="WP_093306300.1">
    <property type="nucleotide sequence ID" value="NZ_FOOH01000033.1"/>
</dbReference>
<dbReference type="SUPFAM" id="SSF52540">
    <property type="entry name" value="P-loop containing nucleoside triphosphate hydrolases"/>
    <property type="match status" value="1"/>
</dbReference>
<evidence type="ECO:0000313" key="2">
    <source>
        <dbReference type="EMBL" id="SFG16767.1"/>
    </source>
</evidence>
<dbReference type="PANTHER" id="PTHR43581">
    <property type="entry name" value="ATP/GTP PHOSPHATASE"/>
    <property type="match status" value="1"/>
</dbReference>
<evidence type="ECO:0000259" key="1">
    <source>
        <dbReference type="Pfam" id="PF13175"/>
    </source>
</evidence>
<sequence length="168" mass="18745">MHIEKIKIKNFKCFRNEFELILNKNVNIIVGENEAGKSTIIEALNLILSGWFKGRYIHNELNEYIFNKVIVKEYIESLQTETPLAPPSIKIEVFCLPCMQTIPGLERKPAHLIGGKSNVKSSASLATVGCEGRPSKLVEYREIEPILAYIGGKVAKSADAQNPNSNIC</sequence>
<organism evidence="2 3">
    <name type="scientific">Salegentibacter agarivorans</name>
    <dbReference type="NCBI Taxonomy" id="345907"/>
    <lineage>
        <taxon>Bacteria</taxon>
        <taxon>Pseudomonadati</taxon>
        <taxon>Bacteroidota</taxon>
        <taxon>Flavobacteriia</taxon>
        <taxon>Flavobacteriales</taxon>
        <taxon>Flavobacteriaceae</taxon>
        <taxon>Salegentibacter</taxon>
    </lineage>
</organism>
<evidence type="ECO:0000313" key="3">
    <source>
        <dbReference type="Proteomes" id="UP000199116"/>
    </source>
</evidence>